<accession>A0A1M5VU90</accession>
<dbReference type="EMBL" id="FQXM01000013">
    <property type="protein sequence ID" value="SHH78832.1"/>
    <property type="molecule type" value="Genomic_DNA"/>
</dbReference>
<dbReference type="PANTHER" id="PTHR47197">
    <property type="entry name" value="PROTEIN NIRF"/>
    <property type="match status" value="1"/>
</dbReference>
<keyword evidence="2" id="KW-1185">Reference proteome</keyword>
<dbReference type="RefSeq" id="WP_073338759.1">
    <property type="nucleotide sequence ID" value="NZ_FQXM01000013.1"/>
</dbReference>
<organism evidence="1 2">
    <name type="scientific">Clostridium grantii DSM 8605</name>
    <dbReference type="NCBI Taxonomy" id="1121316"/>
    <lineage>
        <taxon>Bacteria</taxon>
        <taxon>Bacillati</taxon>
        <taxon>Bacillota</taxon>
        <taxon>Clostridia</taxon>
        <taxon>Eubacteriales</taxon>
        <taxon>Clostridiaceae</taxon>
        <taxon>Clostridium</taxon>
    </lineage>
</organism>
<dbReference type="Gene3D" id="2.130.10.10">
    <property type="entry name" value="YVTN repeat-like/Quinoprotein amine dehydrogenase"/>
    <property type="match status" value="2"/>
</dbReference>
<dbReference type="InterPro" id="IPR015943">
    <property type="entry name" value="WD40/YVTN_repeat-like_dom_sf"/>
</dbReference>
<protein>
    <submittedName>
        <fullName evidence="1">40-residue YVTN family beta-propeller repeat-containing protein</fullName>
    </submittedName>
</protein>
<dbReference type="SUPFAM" id="SSF51004">
    <property type="entry name" value="C-terminal (heme d1) domain of cytochrome cd1-nitrite reductase"/>
    <property type="match status" value="1"/>
</dbReference>
<dbReference type="Proteomes" id="UP000184447">
    <property type="component" value="Unassembled WGS sequence"/>
</dbReference>
<gene>
    <name evidence="1" type="ORF">SAMN02745207_02498</name>
</gene>
<dbReference type="STRING" id="1121316.SAMN02745207_02498"/>
<evidence type="ECO:0000313" key="1">
    <source>
        <dbReference type="EMBL" id="SHH78832.1"/>
    </source>
</evidence>
<dbReference type="AlphaFoldDB" id="A0A1M5VU90"/>
<dbReference type="PANTHER" id="PTHR47197:SF3">
    <property type="entry name" value="DIHYDRO-HEME D1 DEHYDROGENASE"/>
    <property type="match status" value="1"/>
</dbReference>
<name>A0A1M5VU90_9CLOT</name>
<dbReference type="OrthoDB" id="1706639at2"/>
<proteinExistence type="predicted"/>
<sequence>MESLCVCNTNSDSISCIELEQVSVKKTIILNSKDKEKIGPHGIVQYKNSILVANNYSNNLKVVELLKKNSVKEYFVGMHCNDLVEYEDKAYITCGESNSVVVIDLISMKVIEEIPCENEPHSIEINKEKKTLVVTNFNSDSITIIDLMDMNRVLNIRVGEYPTKAIFSPEKNEILVCESYIGSDKNGCVSMLSLESFKVEKKIEVNRIPVDLCCNNENFYVSNFGDGYIHEVNLKERIIKRTFSIGGMPRGMVLYKNFIFIGDNYNNKVVEMDLITEDKKAIPVGSEPTGMAMITLESK</sequence>
<evidence type="ECO:0000313" key="2">
    <source>
        <dbReference type="Proteomes" id="UP000184447"/>
    </source>
</evidence>
<dbReference type="InterPro" id="IPR011048">
    <property type="entry name" value="Haem_d1_sf"/>
</dbReference>
<dbReference type="InterPro" id="IPR051200">
    <property type="entry name" value="Host-pathogen_enzymatic-act"/>
</dbReference>
<reference evidence="1 2" key="1">
    <citation type="submission" date="2016-11" db="EMBL/GenBank/DDBJ databases">
        <authorList>
            <person name="Jaros S."/>
            <person name="Januszkiewicz K."/>
            <person name="Wedrychowicz H."/>
        </authorList>
    </citation>
    <scope>NUCLEOTIDE SEQUENCE [LARGE SCALE GENOMIC DNA]</scope>
    <source>
        <strain evidence="1 2">DSM 8605</strain>
    </source>
</reference>